<dbReference type="Proteomes" id="UP001596383">
    <property type="component" value="Unassembled WGS sequence"/>
</dbReference>
<keyword evidence="3" id="KW-1185">Reference proteome</keyword>
<feature type="transmembrane region" description="Helical" evidence="1">
    <location>
        <begin position="365"/>
        <end position="385"/>
    </location>
</feature>
<evidence type="ECO:0000313" key="2">
    <source>
        <dbReference type="EMBL" id="MFC6766195.1"/>
    </source>
</evidence>
<feature type="transmembrane region" description="Helical" evidence="1">
    <location>
        <begin position="307"/>
        <end position="329"/>
    </location>
</feature>
<feature type="transmembrane region" description="Helical" evidence="1">
    <location>
        <begin position="218"/>
        <end position="238"/>
    </location>
</feature>
<keyword evidence="1" id="KW-0472">Membrane</keyword>
<gene>
    <name evidence="2" type="ORF">ACFQE6_14710</name>
</gene>
<feature type="transmembrane region" description="Helical" evidence="1">
    <location>
        <begin position="186"/>
        <end position="211"/>
    </location>
</feature>
<name>A0ABD5SSU7_9EURY</name>
<comment type="caution">
    <text evidence="2">The sequence shown here is derived from an EMBL/GenBank/DDBJ whole genome shotgun (WGS) entry which is preliminary data.</text>
</comment>
<feature type="transmembrane region" description="Helical" evidence="1">
    <location>
        <begin position="37"/>
        <end position="59"/>
    </location>
</feature>
<evidence type="ECO:0000256" key="1">
    <source>
        <dbReference type="SAM" id="Phobius"/>
    </source>
</evidence>
<organism evidence="2 3">
    <name type="scientific">Natrinema soli</name>
    <dbReference type="NCBI Taxonomy" id="1930624"/>
    <lineage>
        <taxon>Archaea</taxon>
        <taxon>Methanobacteriati</taxon>
        <taxon>Methanobacteriota</taxon>
        <taxon>Stenosarchaea group</taxon>
        <taxon>Halobacteria</taxon>
        <taxon>Halobacteriales</taxon>
        <taxon>Natrialbaceae</taxon>
        <taxon>Natrinema</taxon>
    </lineage>
</organism>
<feature type="transmembrane region" description="Helical" evidence="1">
    <location>
        <begin position="12"/>
        <end position="31"/>
    </location>
</feature>
<dbReference type="AlphaFoldDB" id="A0ABD5SSU7"/>
<feature type="transmembrane region" description="Helical" evidence="1">
    <location>
        <begin position="341"/>
        <end position="359"/>
    </location>
</feature>
<feature type="transmembrane region" description="Helical" evidence="1">
    <location>
        <begin position="146"/>
        <end position="166"/>
    </location>
</feature>
<sequence>MNRAGGVSRWTHAFAVASALGMVGLQATYLLDWPLRAIGLFGLLGAVLPMTFGMAYLLLPAYVGTTLATHRLPGVHLVVSYAGAAVLVAGQLTTLPRLLVVAGTTLWSLGVGCFLGALGKTIGPALRANPSVVIRSRDRPQRSTRAATATVPLAILYLAIGTIALLARASSAPAIPGTTIPGVVHFYAVGFAAVLIISLGARLLVGFFHVVPPRPLTWGALGGSVVAPALIAGGFWTWPLFQVGAVVLAFGVLCYLGMVAVVAVRTDRRRIGLVGVLSGAFAGAGGVLVAATVAIDGGAAWPIEAHVPLVLDGFLLLTIIGYAYEFFPIGTGQFTGASDRVGLAAIVILGGGVLLRAVAPPLSVPLVGDIGAALGIVGTSVYAYVLTRRLAGLHAG</sequence>
<keyword evidence="1" id="KW-0812">Transmembrane</keyword>
<feature type="transmembrane region" description="Helical" evidence="1">
    <location>
        <begin position="244"/>
        <end position="264"/>
    </location>
</feature>
<reference evidence="2 3" key="1">
    <citation type="journal article" date="2019" name="Int. J. Syst. Evol. Microbiol.">
        <title>The Global Catalogue of Microorganisms (GCM) 10K type strain sequencing project: providing services to taxonomists for standard genome sequencing and annotation.</title>
        <authorList>
            <consortium name="The Broad Institute Genomics Platform"/>
            <consortium name="The Broad Institute Genome Sequencing Center for Infectious Disease"/>
            <person name="Wu L."/>
            <person name="Ma J."/>
        </authorList>
    </citation>
    <scope>NUCLEOTIDE SEQUENCE [LARGE SCALE GENOMIC DNA]</scope>
    <source>
        <strain evidence="2 3">LMG 29247</strain>
    </source>
</reference>
<accession>A0ABD5SSU7</accession>
<feature type="transmembrane region" description="Helical" evidence="1">
    <location>
        <begin position="98"/>
        <end position="118"/>
    </location>
</feature>
<protein>
    <submittedName>
        <fullName evidence="2">Uncharacterized protein</fullName>
    </submittedName>
</protein>
<keyword evidence="1" id="KW-1133">Transmembrane helix</keyword>
<dbReference type="RefSeq" id="WP_273739174.1">
    <property type="nucleotide sequence ID" value="NZ_JAQIVI010000221.1"/>
</dbReference>
<evidence type="ECO:0000313" key="3">
    <source>
        <dbReference type="Proteomes" id="UP001596383"/>
    </source>
</evidence>
<feature type="transmembrane region" description="Helical" evidence="1">
    <location>
        <begin position="71"/>
        <end position="92"/>
    </location>
</feature>
<dbReference type="EMBL" id="JBHSWV010000221">
    <property type="protein sequence ID" value="MFC6766195.1"/>
    <property type="molecule type" value="Genomic_DNA"/>
</dbReference>
<proteinExistence type="predicted"/>
<feature type="transmembrane region" description="Helical" evidence="1">
    <location>
        <begin position="271"/>
        <end position="295"/>
    </location>
</feature>